<dbReference type="OrthoDB" id="1194564at2759"/>
<evidence type="ECO:0000313" key="1">
    <source>
        <dbReference type="EMBL" id="OVA00999.1"/>
    </source>
</evidence>
<dbReference type="EMBL" id="MVGT01004225">
    <property type="protein sequence ID" value="OVA00999.1"/>
    <property type="molecule type" value="Genomic_DNA"/>
</dbReference>
<protein>
    <submittedName>
        <fullName evidence="1">Uncharacterized protein</fullName>
    </submittedName>
</protein>
<sequence length="69" mass="8214">MEGDRNTKYFHRSVKNRIRVNTIQTLKIEGHQETNKVKIKDEIAFFFKNLFKEEAGLRPSIEGMNFKKN</sequence>
<accession>A0A200PS20</accession>
<reference evidence="1 2" key="1">
    <citation type="journal article" date="2017" name="Mol. Plant">
        <title>The Genome of Medicinal Plant Macleaya cordata Provides New Insights into Benzylisoquinoline Alkaloids Metabolism.</title>
        <authorList>
            <person name="Liu X."/>
            <person name="Liu Y."/>
            <person name="Huang P."/>
            <person name="Ma Y."/>
            <person name="Qing Z."/>
            <person name="Tang Q."/>
            <person name="Cao H."/>
            <person name="Cheng P."/>
            <person name="Zheng Y."/>
            <person name="Yuan Z."/>
            <person name="Zhou Y."/>
            <person name="Liu J."/>
            <person name="Tang Z."/>
            <person name="Zhuo Y."/>
            <person name="Zhang Y."/>
            <person name="Yu L."/>
            <person name="Huang J."/>
            <person name="Yang P."/>
            <person name="Peng Q."/>
            <person name="Zhang J."/>
            <person name="Jiang W."/>
            <person name="Zhang Z."/>
            <person name="Lin K."/>
            <person name="Ro D.K."/>
            <person name="Chen X."/>
            <person name="Xiong X."/>
            <person name="Shang Y."/>
            <person name="Huang S."/>
            <person name="Zeng J."/>
        </authorList>
    </citation>
    <scope>NUCLEOTIDE SEQUENCE [LARGE SCALE GENOMIC DNA]</scope>
    <source>
        <strain evidence="2">cv. BLH2017</strain>
        <tissue evidence="1">Root</tissue>
    </source>
</reference>
<proteinExistence type="predicted"/>
<dbReference type="InParanoid" id="A0A200PS20"/>
<comment type="caution">
    <text evidence="1">The sequence shown here is derived from an EMBL/GenBank/DDBJ whole genome shotgun (WGS) entry which is preliminary data.</text>
</comment>
<gene>
    <name evidence="1" type="ORF">BVC80_8693g7</name>
</gene>
<dbReference type="AlphaFoldDB" id="A0A200PS20"/>
<dbReference type="Proteomes" id="UP000195402">
    <property type="component" value="Unassembled WGS sequence"/>
</dbReference>
<keyword evidence="2" id="KW-1185">Reference proteome</keyword>
<organism evidence="1 2">
    <name type="scientific">Macleaya cordata</name>
    <name type="common">Five-seeded plume-poppy</name>
    <name type="synonym">Bocconia cordata</name>
    <dbReference type="NCBI Taxonomy" id="56857"/>
    <lineage>
        <taxon>Eukaryota</taxon>
        <taxon>Viridiplantae</taxon>
        <taxon>Streptophyta</taxon>
        <taxon>Embryophyta</taxon>
        <taxon>Tracheophyta</taxon>
        <taxon>Spermatophyta</taxon>
        <taxon>Magnoliopsida</taxon>
        <taxon>Ranunculales</taxon>
        <taxon>Papaveraceae</taxon>
        <taxon>Papaveroideae</taxon>
        <taxon>Macleaya</taxon>
    </lineage>
</organism>
<name>A0A200PS20_MACCD</name>
<evidence type="ECO:0000313" key="2">
    <source>
        <dbReference type="Proteomes" id="UP000195402"/>
    </source>
</evidence>